<name>A0A9W3BV73_RAPSA</name>
<dbReference type="InterPro" id="IPR015422">
    <property type="entry name" value="PyrdxlP-dep_Trfase_small"/>
</dbReference>
<feature type="domain" description="Aminotransferase class I/classII large" evidence="1">
    <location>
        <begin position="133"/>
        <end position="281"/>
    </location>
</feature>
<dbReference type="InterPro" id="IPR004839">
    <property type="entry name" value="Aminotransferase_I/II_large"/>
</dbReference>
<dbReference type="OrthoDB" id="1742158at2759"/>
<dbReference type="Gene3D" id="3.40.640.10">
    <property type="entry name" value="Type I PLP-dependent aspartate aminotransferase-like (Major domain)"/>
    <property type="match status" value="1"/>
</dbReference>
<dbReference type="AlphaFoldDB" id="A0A9W3BV73"/>
<dbReference type="SUPFAM" id="SSF53383">
    <property type="entry name" value="PLP-dependent transferases"/>
    <property type="match status" value="1"/>
</dbReference>
<dbReference type="Gene3D" id="3.90.1150.10">
    <property type="entry name" value="Aspartate Aminotransferase, domain 1"/>
    <property type="match status" value="1"/>
</dbReference>
<dbReference type="Proteomes" id="UP000504610">
    <property type="component" value="Chromosome 6"/>
</dbReference>
<dbReference type="CDD" id="cd00609">
    <property type="entry name" value="AAT_like"/>
    <property type="match status" value="1"/>
</dbReference>
<reference evidence="3" key="2">
    <citation type="submission" date="2025-08" db="UniProtKB">
        <authorList>
            <consortium name="RefSeq"/>
        </authorList>
    </citation>
    <scope>IDENTIFICATION</scope>
    <source>
        <tissue evidence="3">Leaf</tissue>
    </source>
</reference>
<dbReference type="PANTHER" id="PTHR45744:SF15">
    <property type="entry name" value="S-ALKYL-THIOHYDROXIMATE LYASE SUR1"/>
    <property type="match status" value="1"/>
</dbReference>
<dbReference type="GeneID" id="130495716"/>
<dbReference type="InterPro" id="IPR015424">
    <property type="entry name" value="PyrdxlP-dep_Trfase"/>
</dbReference>
<gene>
    <name evidence="3" type="primary">LOC130495716</name>
</gene>
<dbReference type="RefSeq" id="XP_056843182.1">
    <property type="nucleotide sequence ID" value="XM_056987202.1"/>
</dbReference>
<evidence type="ECO:0000313" key="3">
    <source>
        <dbReference type="RefSeq" id="XP_056843182.1"/>
    </source>
</evidence>
<dbReference type="Pfam" id="PF00155">
    <property type="entry name" value="Aminotran_1_2"/>
    <property type="match status" value="1"/>
</dbReference>
<dbReference type="GO" id="GO:0004838">
    <property type="term" value="F:L-tyrosine-2-oxoglutarate transaminase activity"/>
    <property type="evidence" value="ECO:0007669"/>
    <property type="project" value="TreeGrafter"/>
</dbReference>
<sequence length="309" mass="35320">MYLQQQQLVEIVEILEKCKQDINKFQQDLNKINKKLEQDFYTALNKFDEALKKREAARAQDVQLDDDEDEERFIEEDICVVDSVYKDEVCAKLGHDEICVKSLQNDFRAKIGRNCIDEDFGQNLNDLFRYIINRNNPCGNVYSHDHLHKVAETARKLGIILIVDEVYDKTIFGDNPFVPMAKFASIVPVLTLGGISKGWVVPGRKIGWIALNDPEGVFESTKVAQSIKQSLDITPDPSTIIQAALPEILEKVDKNFFAKKNKILKHNVDLVCDRLKDIPCVVCPKKPALQENSDILRDIPREQNFLGNF</sequence>
<evidence type="ECO:0000259" key="1">
    <source>
        <dbReference type="Pfam" id="PF00155"/>
    </source>
</evidence>
<accession>A0A9W3BV73</accession>
<keyword evidence="2" id="KW-1185">Reference proteome</keyword>
<protein>
    <submittedName>
        <fullName evidence="3">S-alkyl-thiohydroximate lyase SUR1-like</fullName>
    </submittedName>
</protein>
<dbReference type="InterPro" id="IPR015421">
    <property type="entry name" value="PyrdxlP-dep_Trfase_major"/>
</dbReference>
<dbReference type="PANTHER" id="PTHR45744">
    <property type="entry name" value="TYROSINE AMINOTRANSFERASE"/>
    <property type="match status" value="1"/>
</dbReference>
<evidence type="ECO:0000313" key="2">
    <source>
        <dbReference type="Proteomes" id="UP000504610"/>
    </source>
</evidence>
<reference evidence="2" key="1">
    <citation type="journal article" date="2019" name="Database">
        <title>The radish genome database (RadishGD): an integrated information resource for radish genomics.</title>
        <authorList>
            <person name="Yu H.J."/>
            <person name="Baek S."/>
            <person name="Lee Y.J."/>
            <person name="Cho A."/>
            <person name="Mun J.H."/>
        </authorList>
    </citation>
    <scope>NUCLEOTIDE SEQUENCE [LARGE SCALE GENOMIC DNA]</scope>
    <source>
        <strain evidence="2">cv. WK10039</strain>
    </source>
</reference>
<proteinExistence type="predicted"/>
<dbReference type="GO" id="GO:0005829">
    <property type="term" value="C:cytosol"/>
    <property type="evidence" value="ECO:0007669"/>
    <property type="project" value="TreeGrafter"/>
</dbReference>
<organism evidence="2 3">
    <name type="scientific">Raphanus sativus</name>
    <name type="common">Radish</name>
    <name type="synonym">Raphanus raphanistrum var. sativus</name>
    <dbReference type="NCBI Taxonomy" id="3726"/>
    <lineage>
        <taxon>Eukaryota</taxon>
        <taxon>Viridiplantae</taxon>
        <taxon>Streptophyta</taxon>
        <taxon>Embryophyta</taxon>
        <taxon>Tracheophyta</taxon>
        <taxon>Spermatophyta</taxon>
        <taxon>Magnoliopsida</taxon>
        <taxon>eudicotyledons</taxon>
        <taxon>Gunneridae</taxon>
        <taxon>Pentapetalae</taxon>
        <taxon>rosids</taxon>
        <taxon>malvids</taxon>
        <taxon>Brassicales</taxon>
        <taxon>Brassicaceae</taxon>
        <taxon>Brassiceae</taxon>
        <taxon>Raphanus</taxon>
    </lineage>
</organism>
<dbReference type="GO" id="GO:0030170">
    <property type="term" value="F:pyridoxal phosphate binding"/>
    <property type="evidence" value="ECO:0007669"/>
    <property type="project" value="InterPro"/>
</dbReference>
<dbReference type="GO" id="GO:0006572">
    <property type="term" value="P:L-tyrosine catabolic process"/>
    <property type="evidence" value="ECO:0007669"/>
    <property type="project" value="TreeGrafter"/>
</dbReference>
<dbReference type="KEGG" id="rsz:130495716"/>